<evidence type="ECO:0000256" key="8">
    <source>
        <dbReference type="HAMAP-Rule" id="MF_00530"/>
    </source>
</evidence>
<keyword evidence="6 8" id="KW-0139">CF(1)</keyword>
<organism evidence="12 13">
    <name type="scientific">Candidatus Falkowbacteria bacterium HGW-Falkowbacteria-1</name>
    <dbReference type="NCBI Taxonomy" id="2013768"/>
    <lineage>
        <taxon>Bacteria</taxon>
        <taxon>Candidatus Falkowiibacteriota</taxon>
    </lineage>
</organism>
<comment type="caution">
    <text evidence="12">The sequence shown here is derived from an EMBL/GenBank/DDBJ whole genome shotgun (WGS) entry which is preliminary data.</text>
</comment>
<reference evidence="12 13" key="1">
    <citation type="journal article" date="2017" name="ISME J.">
        <title>Potential for microbial H2 and metal transformations associated with novel bacteria and archaea in deep terrestrial subsurface sediments.</title>
        <authorList>
            <person name="Hernsdorf A.W."/>
            <person name="Amano Y."/>
            <person name="Miyakawa K."/>
            <person name="Ise K."/>
            <person name="Suzuki Y."/>
            <person name="Anantharaman K."/>
            <person name="Probst A."/>
            <person name="Burstein D."/>
            <person name="Thomas B.C."/>
            <person name="Banfield J.F."/>
        </authorList>
    </citation>
    <scope>NUCLEOTIDE SEQUENCE [LARGE SCALE GENOMIC DNA]</scope>
    <source>
        <strain evidence="12">HGW-Falkowbacteria-1</strain>
    </source>
</reference>
<dbReference type="CDD" id="cd12152">
    <property type="entry name" value="F1-ATPase_delta"/>
    <property type="match status" value="1"/>
</dbReference>
<dbReference type="PANTHER" id="PTHR13822">
    <property type="entry name" value="ATP SYNTHASE DELTA/EPSILON CHAIN"/>
    <property type="match status" value="1"/>
</dbReference>
<dbReference type="GO" id="GO:0005886">
    <property type="term" value="C:plasma membrane"/>
    <property type="evidence" value="ECO:0007669"/>
    <property type="project" value="UniProtKB-SubCell"/>
</dbReference>
<proteinExistence type="inferred from homology"/>
<evidence type="ECO:0000256" key="2">
    <source>
        <dbReference type="ARBA" id="ARBA00005712"/>
    </source>
</evidence>
<keyword evidence="3 8" id="KW-0813">Transport</keyword>
<dbReference type="GO" id="GO:0005524">
    <property type="term" value="F:ATP binding"/>
    <property type="evidence" value="ECO:0007669"/>
    <property type="project" value="UniProtKB-UniRule"/>
</dbReference>
<dbReference type="Proteomes" id="UP000233517">
    <property type="component" value="Unassembled WGS sequence"/>
</dbReference>
<evidence type="ECO:0000313" key="12">
    <source>
        <dbReference type="EMBL" id="PKM91023.1"/>
    </source>
</evidence>
<keyword evidence="7 8" id="KW-0066">ATP synthesis</keyword>
<gene>
    <name evidence="8 12" type="primary">atpC</name>
    <name evidence="12" type="ORF">CVU82_04330</name>
</gene>
<dbReference type="SUPFAM" id="SSF51344">
    <property type="entry name" value="Epsilon subunit of F1F0-ATP synthase N-terminal domain"/>
    <property type="match status" value="1"/>
</dbReference>
<evidence type="ECO:0000256" key="4">
    <source>
        <dbReference type="ARBA" id="ARBA00023065"/>
    </source>
</evidence>
<dbReference type="HAMAP" id="MF_00530">
    <property type="entry name" value="ATP_synth_epsil_bac"/>
    <property type="match status" value="1"/>
</dbReference>
<feature type="domain" description="ATP synthase F1 complex delta/epsilon subunit N-terminal" evidence="11">
    <location>
        <begin position="8"/>
        <end position="86"/>
    </location>
</feature>
<name>A0A2N2E8F3_9BACT</name>
<evidence type="ECO:0000256" key="7">
    <source>
        <dbReference type="ARBA" id="ARBA00023310"/>
    </source>
</evidence>
<dbReference type="NCBIfam" id="NF009980">
    <property type="entry name" value="PRK13446.1"/>
    <property type="match status" value="1"/>
</dbReference>
<dbReference type="NCBIfam" id="TIGR01216">
    <property type="entry name" value="ATP_synt_epsi"/>
    <property type="match status" value="1"/>
</dbReference>
<dbReference type="GO" id="GO:0046933">
    <property type="term" value="F:proton-transporting ATP synthase activity, rotational mechanism"/>
    <property type="evidence" value="ECO:0007669"/>
    <property type="project" value="UniProtKB-UniRule"/>
</dbReference>
<dbReference type="EMBL" id="PHAI01000004">
    <property type="protein sequence ID" value="PKM91023.1"/>
    <property type="molecule type" value="Genomic_DNA"/>
</dbReference>
<dbReference type="InterPro" id="IPR036771">
    <property type="entry name" value="ATPsynth_dsu/esu_N"/>
</dbReference>
<dbReference type="AlphaFoldDB" id="A0A2N2E8F3"/>
<dbReference type="Gene3D" id="2.60.15.10">
    <property type="entry name" value="F0F1 ATP synthase delta/epsilon subunit, N-terminal"/>
    <property type="match status" value="1"/>
</dbReference>
<keyword evidence="8" id="KW-0375">Hydrogen ion transport</keyword>
<comment type="function">
    <text evidence="8">Produces ATP from ADP in the presence of a proton gradient across the membrane.</text>
</comment>
<evidence type="ECO:0000256" key="5">
    <source>
        <dbReference type="ARBA" id="ARBA00023136"/>
    </source>
</evidence>
<dbReference type="PANTHER" id="PTHR13822:SF10">
    <property type="entry name" value="ATP SYNTHASE EPSILON CHAIN, CHLOROPLASTIC"/>
    <property type="match status" value="1"/>
</dbReference>
<evidence type="ECO:0000256" key="10">
    <source>
        <dbReference type="SAM" id="Coils"/>
    </source>
</evidence>
<evidence type="ECO:0000259" key="11">
    <source>
        <dbReference type="Pfam" id="PF02823"/>
    </source>
</evidence>
<keyword evidence="4 8" id="KW-0406">Ion transport</keyword>
<dbReference type="SUPFAM" id="SSF46604">
    <property type="entry name" value="Epsilon subunit of F1F0-ATP synthase C-terminal domain"/>
    <property type="match status" value="1"/>
</dbReference>
<keyword evidence="8" id="KW-1003">Cell membrane</keyword>
<evidence type="ECO:0000313" key="13">
    <source>
        <dbReference type="Proteomes" id="UP000233517"/>
    </source>
</evidence>
<evidence type="ECO:0000256" key="1">
    <source>
        <dbReference type="ARBA" id="ARBA00004202"/>
    </source>
</evidence>
<comment type="subcellular location">
    <subcellularLocation>
        <location evidence="1 8">Cell membrane</location>
        <topology evidence="1 8">Peripheral membrane protein</topology>
    </subcellularLocation>
</comment>
<evidence type="ECO:0000256" key="6">
    <source>
        <dbReference type="ARBA" id="ARBA00023196"/>
    </source>
</evidence>
<evidence type="ECO:0000256" key="9">
    <source>
        <dbReference type="RuleBase" id="RU003656"/>
    </source>
</evidence>
<comment type="subunit">
    <text evidence="8 9">F-type ATPases have 2 components, CF(1) - the catalytic core - and CF(0) - the membrane proton channel. CF(1) has five subunits: alpha(3), beta(3), gamma(1), delta(1), epsilon(1). CF(0) has three main subunits: a, b and c.</text>
</comment>
<keyword evidence="10" id="KW-0175">Coiled coil</keyword>
<dbReference type="InterPro" id="IPR036794">
    <property type="entry name" value="ATP_F1_dsu/esu_C_sf"/>
</dbReference>
<accession>A0A2N2E8F3</accession>
<comment type="similarity">
    <text evidence="2 8 9">Belongs to the ATPase epsilon chain family.</text>
</comment>
<dbReference type="InterPro" id="IPR001469">
    <property type="entry name" value="ATP_synth_F1_dsu/esu"/>
</dbReference>
<sequence>MPDQKRIKFEIATPERVVLKEEIFQVTVPTVEGEITVLPKHSPLVSILKPGVLEVKKIDGEIEIISVSGGFVEVLLNKVIILADTAERAEEIDLERAEEAKRRAEESLKNIRSVDAAQFANIAAQIEKELARSRSVKRWRHLKGR</sequence>
<protein>
    <recommendedName>
        <fullName evidence="8">ATP synthase epsilon chain</fullName>
    </recommendedName>
    <alternativeName>
        <fullName evidence="8">ATP synthase F1 sector epsilon subunit</fullName>
    </alternativeName>
    <alternativeName>
        <fullName evidence="8">F-ATPase epsilon subunit</fullName>
    </alternativeName>
</protein>
<dbReference type="GO" id="GO:0045259">
    <property type="term" value="C:proton-transporting ATP synthase complex"/>
    <property type="evidence" value="ECO:0007669"/>
    <property type="project" value="UniProtKB-KW"/>
</dbReference>
<dbReference type="InterPro" id="IPR020546">
    <property type="entry name" value="ATP_synth_F1_dsu/esu_N"/>
</dbReference>
<feature type="coiled-coil region" evidence="10">
    <location>
        <begin position="87"/>
        <end position="117"/>
    </location>
</feature>
<dbReference type="Pfam" id="PF02823">
    <property type="entry name" value="ATP-synt_DE_N"/>
    <property type="match status" value="1"/>
</dbReference>
<keyword evidence="5 8" id="KW-0472">Membrane</keyword>
<evidence type="ECO:0000256" key="3">
    <source>
        <dbReference type="ARBA" id="ARBA00022448"/>
    </source>
</evidence>